<name>A0A1F7YRA0_9BACT</name>
<protein>
    <submittedName>
        <fullName evidence="1">Uncharacterized protein</fullName>
    </submittedName>
</protein>
<dbReference type="STRING" id="1802500.A2801_04035"/>
<evidence type="ECO:0000313" key="2">
    <source>
        <dbReference type="Proteomes" id="UP000177263"/>
    </source>
</evidence>
<dbReference type="EMBL" id="MGGM01000021">
    <property type="protein sequence ID" value="OGM29015.1"/>
    <property type="molecule type" value="Genomic_DNA"/>
</dbReference>
<accession>A0A1F7YRA0</accession>
<comment type="caution">
    <text evidence="1">The sequence shown here is derived from an EMBL/GenBank/DDBJ whole genome shotgun (WGS) entry which is preliminary data.</text>
</comment>
<proteinExistence type="predicted"/>
<organism evidence="1 2">
    <name type="scientific">Candidatus Woesebacteria bacterium RIFCSPHIGHO2_01_FULL_41_10</name>
    <dbReference type="NCBI Taxonomy" id="1802500"/>
    <lineage>
        <taxon>Bacteria</taxon>
        <taxon>Candidatus Woeseibacteriota</taxon>
    </lineage>
</organism>
<gene>
    <name evidence="1" type="ORF">A2801_04035</name>
</gene>
<reference evidence="1 2" key="1">
    <citation type="journal article" date="2016" name="Nat. Commun.">
        <title>Thousands of microbial genomes shed light on interconnected biogeochemical processes in an aquifer system.</title>
        <authorList>
            <person name="Anantharaman K."/>
            <person name="Brown C.T."/>
            <person name="Hug L.A."/>
            <person name="Sharon I."/>
            <person name="Castelle C.J."/>
            <person name="Probst A.J."/>
            <person name="Thomas B.C."/>
            <person name="Singh A."/>
            <person name="Wilkins M.J."/>
            <person name="Karaoz U."/>
            <person name="Brodie E.L."/>
            <person name="Williams K.H."/>
            <person name="Hubbard S.S."/>
            <person name="Banfield J.F."/>
        </authorList>
    </citation>
    <scope>NUCLEOTIDE SEQUENCE [LARGE SCALE GENOMIC DNA]</scope>
</reference>
<sequence length="220" mass="24649">MRFNPANIYANHLLKQVTALGVRAANISKVDEPHLKVVTEWSLVGDKIASCSVSESMLTEYEQSIRERNPSILLIVDIDGVLVENPFASVLSELGKVNMNWLRQAVSVVNHGIIWTNRFSPEHGPFLKSSLFPFLGREAADQLDLELADVPADENNIDILNGHDAKKRGDTLESFVSQDRFDIAYYVGSSWFDGKAVLQFAKKTTTPHKLKYFHTGHLLL</sequence>
<evidence type="ECO:0000313" key="1">
    <source>
        <dbReference type="EMBL" id="OGM29015.1"/>
    </source>
</evidence>
<dbReference type="Proteomes" id="UP000177263">
    <property type="component" value="Unassembled WGS sequence"/>
</dbReference>
<dbReference type="AlphaFoldDB" id="A0A1F7YRA0"/>